<accession>A0ABR8UPM3</accession>
<gene>
    <name evidence="4" type="ORF">H9639_03300</name>
</gene>
<evidence type="ECO:0000313" key="5">
    <source>
        <dbReference type="Proteomes" id="UP000609874"/>
    </source>
</evidence>
<feature type="region of interest" description="Disordered" evidence="2">
    <location>
        <begin position="603"/>
        <end position="623"/>
    </location>
</feature>
<dbReference type="PROSITE" id="PS50871">
    <property type="entry name" value="C1Q"/>
    <property type="match status" value="1"/>
</dbReference>
<dbReference type="Gene3D" id="1.10.30.50">
    <property type="match status" value="1"/>
</dbReference>
<protein>
    <submittedName>
        <fullName evidence="4">DUF222 domain-containing protein</fullName>
    </submittedName>
</protein>
<dbReference type="InterPro" id="IPR001073">
    <property type="entry name" value="C1q_dom"/>
</dbReference>
<dbReference type="InterPro" id="IPR003615">
    <property type="entry name" value="HNH_nuc"/>
</dbReference>
<feature type="compositionally biased region" description="Basic and acidic residues" evidence="2">
    <location>
        <begin position="612"/>
        <end position="623"/>
    </location>
</feature>
<feature type="compositionally biased region" description="Basic and acidic residues" evidence="2">
    <location>
        <begin position="395"/>
        <end position="413"/>
    </location>
</feature>
<proteinExistence type="inferred from homology"/>
<organism evidence="4 5">
    <name type="scientific">Arthrobacter gallicola</name>
    <dbReference type="NCBI Taxonomy" id="2762225"/>
    <lineage>
        <taxon>Bacteria</taxon>
        <taxon>Bacillati</taxon>
        <taxon>Actinomycetota</taxon>
        <taxon>Actinomycetes</taxon>
        <taxon>Micrococcales</taxon>
        <taxon>Micrococcaceae</taxon>
        <taxon>Arthrobacter</taxon>
    </lineage>
</organism>
<dbReference type="InterPro" id="IPR003870">
    <property type="entry name" value="DUF222"/>
</dbReference>
<feature type="region of interest" description="Disordered" evidence="2">
    <location>
        <begin position="1"/>
        <end position="33"/>
    </location>
</feature>
<feature type="region of interest" description="Disordered" evidence="2">
    <location>
        <begin position="326"/>
        <end position="431"/>
    </location>
</feature>
<evidence type="ECO:0000256" key="1">
    <source>
        <dbReference type="ARBA" id="ARBA00023450"/>
    </source>
</evidence>
<dbReference type="RefSeq" id="WP_191806670.1">
    <property type="nucleotide sequence ID" value="NZ_JACSQD010000001.1"/>
</dbReference>
<evidence type="ECO:0000259" key="3">
    <source>
        <dbReference type="PROSITE" id="PS50871"/>
    </source>
</evidence>
<evidence type="ECO:0000313" key="4">
    <source>
        <dbReference type="EMBL" id="MBD7994322.1"/>
    </source>
</evidence>
<comment type="similarity">
    <text evidence="1">Belongs to the Rv1128c/1148c/1588c/1702c/1945/3466 family.</text>
</comment>
<keyword evidence="5" id="KW-1185">Reference proteome</keyword>
<dbReference type="InterPro" id="IPR002711">
    <property type="entry name" value="HNH"/>
</dbReference>
<feature type="domain" description="C1q" evidence="3">
    <location>
        <begin position="595"/>
        <end position="623"/>
    </location>
</feature>
<evidence type="ECO:0000256" key="2">
    <source>
        <dbReference type="SAM" id="MobiDB-lite"/>
    </source>
</evidence>
<dbReference type="EMBL" id="JACSQD010000001">
    <property type="protein sequence ID" value="MBD7994322.1"/>
    <property type="molecule type" value="Genomic_DNA"/>
</dbReference>
<name>A0ABR8UPM3_9MICC</name>
<sequence length="623" mass="66773">MNRSSGPSSSSPFSNPGSSRTSSPSSRSSAAPSPVFLAKPTVWSGTDTALPDGFEGKLSLGGPELLNAEEAGDTLTRLAALICWAQAQQAQVVARIETLFARDIADASGREDPGWAQSLAAAEVGALLRLPHMSALRLVNESHSLTSEHLLTLGRLSEGKISYQHTRAVLEEVQSVPDVPSQQPDPHSDEGLEPGADPDQGPDDGEGTCHRGVRARFEVDLLGHAEGLTAARFTAKARRLRESLFPETIQVRHREALSRRRVCFEPLPDGMSCVSAFLAAEKGQALYTALSAAARGEKTAGDTRTMDQLRADILGSALLGEGFVTNGKDQTAVTGPSRWTRAPQEPSETGGERRETPIGRPQVPDGGAPRDAEQGARRGTRHGAPRNAGRGSPLEGERGAAPDAGRRAPRDAEQGAPLGRTGTNRGRARKRNGIKTEVMVLINADTLVGLNDAPAELNGYGPLSPETGRRMVQEALSWTPLAQDPRTGEILAVGRRRRIPSGLKRWLQARDGTCRFPGCGVNVRAAQIDHTLPWAQGGATDHSNLEHLCPKHHRFKTLGHWRARQPEAGTIEWTSPVGRTYRTGPILAYTEQDFSAQPVAAFTATSNDEVSSDERPPDEPPPF</sequence>
<dbReference type="SMART" id="SM00507">
    <property type="entry name" value="HNHc"/>
    <property type="match status" value="1"/>
</dbReference>
<feature type="region of interest" description="Disordered" evidence="2">
    <location>
        <begin position="175"/>
        <end position="210"/>
    </location>
</feature>
<dbReference type="Pfam" id="PF01844">
    <property type="entry name" value="HNH"/>
    <property type="match status" value="1"/>
</dbReference>
<dbReference type="CDD" id="cd00085">
    <property type="entry name" value="HNHc"/>
    <property type="match status" value="1"/>
</dbReference>
<reference evidence="4 5" key="1">
    <citation type="submission" date="2020-08" db="EMBL/GenBank/DDBJ databases">
        <title>A Genomic Blueprint of the Chicken Gut Microbiome.</title>
        <authorList>
            <person name="Gilroy R."/>
            <person name="Ravi A."/>
            <person name="Getino M."/>
            <person name="Pursley I."/>
            <person name="Horton D.L."/>
            <person name="Alikhan N.-F."/>
            <person name="Baker D."/>
            <person name="Gharbi K."/>
            <person name="Hall N."/>
            <person name="Watson M."/>
            <person name="Adriaenssens E.M."/>
            <person name="Foster-Nyarko E."/>
            <person name="Jarju S."/>
            <person name="Secka A."/>
            <person name="Antonio M."/>
            <person name="Oren A."/>
            <person name="Chaudhuri R."/>
            <person name="La Ragione R.M."/>
            <person name="Hildebrand F."/>
            <person name="Pallen M.J."/>
        </authorList>
    </citation>
    <scope>NUCLEOTIDE SEQUENCE [LARGE SCALE GENOMIC DNA]</scope>
    <source>
        <strain evidence="4 5">Sa2CUA1</strain>
    </source>
</reference>
<comment type="caution">
    <text evidence="4">The sequence shown here is derived from an EMBL/GenBank/DDBJ whole genome shotgun (WGS) entry which is preliminary data.</text>
</comment>
<dbReference type="Proteomes" id="UP000609874">
    <property type="component" value="Unassembled WGS sequence"/>
</dbReference>
<dbReference type="Pfam" id="PF02720">
    <property type="entry name" value="DUF222"/>
    <property type="match status" value="1"/>
</dbReference>